<evidence type="ECO:0000256" key="2">
    <source>
        <dbReference type="ARBA" id="ARBA00022801"/>
    </source>
</evidence>
<protein>
    <submittedName>
        <fullName evidence="5">Trypsin-like serine protease</fullName>
    </submittedName>
</protein>
<accession>Q95W24</accession>
<feature type="non-terminal residue" evidence="5">
    <location>
        <position position="1"/>
    </location>
</feature>
<dbReference type="Gene3D" id="2.40.10.10">
    <property type="entry name" value="Trypsin-like serine proteases"/>
    <property type="match status" value="2"/>
</dbReference>
<name>Q95W24_ANTGR</name>
<dbReference type="PANTHER" id="PTHR24264:SF69">
    <property type="entry name" value="TRYPSIN-3"/>
    <property type="match status" value="1"/>
</dbReference>
<feature type="domain" description="Peptidase S1" evidence="4">
    <location>
        <begin position="1"/>
        <end position="148"/>
    </location>
</feature>
<dbReference type="SMART" id="SM00020">
    <property type="entry name" value="Tryp_SPc"/>
    <property type="match status" value="1"/>
</dbReference>
<dbReference type="InterPro" id="IPR050127">
    <property type="entry name" value="Serine_Proteases_S1"/>
</dbReference>
<evidence type="ECO:0000256" key="3">
    <source>
        <dbReference type="ARBA" id="ARBA00022825"/>
    </source>
</evidence>
<evidence type="ECO:0000259" key="4">
    <source>
        <dbReference type="PROSITE" id="PS50240"/>
    </source>
</evidence>
<evidence type="ECO:0000313" key="5">
    <source>
        <dbReference type="EMBL" id="AAK97409.1"/>
    </source>
</evidence>
<dbReference type="GO" id="GO:0006508">
    <property type="term" value="P:proteolysis"/>
    <property type="evidence" value="ECO:0007669"/>
    <property type="project" value="UniProtKB-KW"/>
</dbReference>
<dbReference type="PRINTS" id="PR00722">
    <property type="entry name" value="CHYMOTRYPSIN"/>
</dbReference>
<dbReference type="InterPro" id="IPR009003">
    <property type="entry name" value="Peptidase_S1_PA"/>
</dbReference>
<dbReference type="EMBL" id="AF377989">
    <property type="protein sequence ID" value="AAK97409.1"/>
    <property type="molecule type" value="mRNA"/>
</dbReference>
<dbReference type="PANTHER" id="PTHR24264">
    <property type="entry name" value="TRYPSIN-RELATED"/>
    <property type="match status" value="1"/>
</dbReference>
<dbReference type="GO" id="GO:0005615">
    <property type="term" value="C:extracellular space"/>
    <property type="evidence" value="ECO:0007669"/>
    <property type="project" value="TreeGrafter"/>
</dbReference>
<dbReference type="InterPro" id="IPR001314">
    <property type="entry name" value="Peptidase_S1A"/>
</dbReference>
<dbReference type="GO" id="GO:0004252">
    <property type="term" value="F:serine-type endopeptidase activity"/>
    <property type="evidence" value="ECO:0007669"/>
    <property type="project" value="InterPro"/>
</dbReference>
<proteinExistence type="evidence at transcript level"/>
<dbReference type="AlphaFoldDB" id="Q95W24"/>
<organism evidence="5">
    <name type="scientific">Anthonomus grandis</name>
    <name type="common">Mexican cotton boll weevil</name>
    <name type="synonym">Anthonomus thurberiae</name>
    <dbReference type="NCBI Taxonomy" id="7044"/>
    <lineage>
        <taxon>Eukaryota</taxon>
        <taxon>Metazoa</taxon>
        <taxon>Ecdysozoa</taxon>
        <taxon>Arthropoda</taxon>
        <taxon>Hexapoda</taxon>
        <taxon>Insecta</taxon>
        <taxon>Pterygota</taxon>
        <taxon>Neoptera</taxon>
        <taxon>Endopterygota</taxon>
        <taxon>Coleoptera</taxon>
        <taxon>Polyphaga</taxon>
        <taxon>Cucujiformia</taxon>
        <taxon>Curculionidae</taxon>
        <taxon>Curculioninae</taxon>
        <taxon>Anthonomini</taxon>
        <taxon>Anthonomus</taxon>
    </lineage>
</organism>
<feature type="non-terminal residue" evidence="5">
    <location>
        <position position="148"/>
    </location>
</feature>
<evidence type="ECO:0000256" key="1">
    <source>
        <dbReference type="ARBA" id="ARBA00022670"/>
    </source>
</evidence>
<dbReference type="InterPro" id="IPR001254">
    <property type="entry name" value="Trypsin_dom"/>
</dbReference>
<reference evidence="5" key="2">
    <citation type="journal article" date="2004" name="Insect Biochem. Mol. Biol.">
        <title>A diverse family of serine proteinase genes expressed in cotton boll weevil (Anthonomus grandis): implications for the design of pest-resistant transgenic cotton plants.</title>
        <authorList>
            <person name="Oliveira-Neto O.B."/>
            <person name="Batista J.A."/>
            <person name="Rigden D.J."/>
            <person name="Fragoso R.R."/>
            <person name="Silva R.O."/>
            <person name="Gomes E.A."/>
            <person name="Franco O.L."/>
            <person name="Dias S.C."/>
            <person name="Cordeiro C.M."/>
            <person name="Monnerat R.G."/>
            <person name="Grossi-De-Sa M.F."/>
        </authorList>
    </citation>
    <scope>NUCLEOTIDE SEQUENCE</scope>
</reference>
<dbReference type="Pfam" id="PF00089">
    <property type="entry name" value="Trypsin"/>
    <property type="match status" value="1"/>
</dbReference>
<dbReference type="PROSITE" id="PS50240">
    <property type="entry name" value="TRYPSIN_DOM"/>
    <property type="match status" value="1"/>
</dbReference>
<reference evidence="5" key="1">
    <citation type="submission" date="2001-05" db="EMBL/GenBank/DDBJ databases">
        <authorList>
            <person name="Oliveira Neto O.B."/>
            <person name="Batista J.A.N."/>
            <person name="Grossi de Sa M.F."/>
        </authorList>
    </citation>
    <scope>NUCLEOTIDE SEQUENCE</scope>
</reference>
<keyword evidence="1 5" id="KW-0645">Protease</keyword>
<keyword evidence="2" id="KW-0378">Hydrolase</keyword>
<keyword evidence="3" id="KW-0720">Serine protease</keyword>
<dbReference type="MEROPS" id="S01.047"/>
<dbReference type="SUPFAM" id="SSF50494">
    <property type="entry name" value="Trypsin-like serine proteases"/>
    <property type="match status" value="1"/>
</dbReference>
<dbReference type="InterPro" id="IPR043504">
    <property type="entry name" value="Peptidase_S1_PA_chymotrypsin"/>
</dbReference>
<sequence length="148" mass="16197">TAAHCVKKREQIYGVKYHLTYRPSITILVRISIIHPNYNAGNIANDIALLRLAKEILPSKHVGYVKLPDIDSKTDAPPCRVALLMGYGITSTGSLPAMNNLQCVEIPTLSFKECHTIYLRNHNLQTSPKTMCTLTPNGKGPCHGDSGG</sequence>